<dbReference type="Pfam" id="PF11013">
    <property type="entry name" value="DUF2851"/>
    <property type="match status" value="1"/>
</dbReference>
<keyword evidence="2" id="KW-1185">Reference proteome</keyword>
<proteinExistence type="predicted"/>
<evidence type="ECO:0000313" key="1">
    <source>
        <dbReference type="EMBL" id="MFD1166000.1"/>
    </source>
</evidence>
<dbReference type="EMBL" id="JBHTKY010000013">
    <property type="protein sequence ID" value="MFD1166000.1"/>
    <property type="molecule type" value="Genomic_DNA"/>
</dbReference>
<dbReference type="InterPro" id="IPR021272">
    <property type="entry name" value="DUF2851"/>
</dbReference>
<reference evidence="2" key="1">
    <citation type="journal article" date="2019" name="Int. J. Syst. Evol. Microbiol.">
        <title>The Global Catalogue of Microorganisms (GCM) 10K type strain sequencing project: providing services to taxonomists for standard genome sequencing and annotation.</title>
        <authorList>
            <consortium name="The Broad Institute Genomics Platform"/>
            <consortium name="The Broad Institute Genome Sequencing Center for Infectious Disease"/>
            <person name="Wu L."/>
            <person name="Ma J."/>
        </authorList>
    </citation>
    <scope>NUCLEOTIDE SEQUENCE [LARGE SCALE GENOMIC DNA]</scope>
    <source>
        <strain evidence="2">CCUG 52468</strain>
    </source>
</reference>
<sequence length="428" mass="50045">MQIPEHVLHFIWRFRLFRQFGLVCRNGERVEVVHPGNYNTDAGPDFLFAHLRINGQDWYGHIEIHVQSSDWDLHGHDKNKSYNAVILHVVWEGDKDCYLEDGALLMSLGMKELVEKSVLNKIYRLLQNNHWLPCSYGLNNVAEYQKIHVLNRMGIERLEARYETILGLLKLYRGDWERVCLSLMAGAFGMKVNRQVFMDLSEILSLKLIQKMKGNSETVQAIFFDQAGFLKSYRGEDPYLLKLVDRYSYLQRIHSLNEISGFQWKFMRMRPFNFPTLKLAQLAAMYCKFSSWFSLVVGALSLDELKECLRELEVPQFWETHFHFEKETSSHSTAITEQSFHLLAINSFIPLLFAYGKYVGDQNYMDRAISWLESLKAENNSVSRRYKRYGLTLYNALETQAVLHMRSTYCDPKLCLECGIALAIIKRD</sequence>
<protein>
    <submittedName>
        <fullName evidence="1">DUF2851 family protein</fullName>
    </submittedName>
</protein>
<evidence type="ECO:0000313" key="2">
    <source>
        <dbReference type="Proteomes" id="UP001597205"/>
    </source>
</evidence>
<dbReference type="RefSeq" id="WP_380896343.1">
    <property type="nucleotide sequence ID" value="NZ_JBHTKY010000013.1"/>
</dbReference>
<name>A0ABW3RLR8_9SPHI</name>
<accession>A0ABW3RLR8</accession>
<gene>
    <name evidence="1" type="ORF">ACFQ2C_10320</name>
</gene>
<dbReference type="Proteomes" id="UP001597205">
    <property type="component" value="Unassembled WGS sequence"/>
</dbReference>
<organism evidence="1 2">
    <name type="scientific">Sphingobacterium daejeonense</name>
    <dbReference type="NCBI Taxonomy" id="371142"/>
    <lineage>
        <taxon>Bacteria</taxon>
        <taxon>Pseudomonadati</taxon>
        <taxon>Bacteroidota</taxon>
        <taxon>Sphingobacteriia</taxon>
        <taxon>Sphingobacteriales</taxon>
        <taxon>Sphingobacteriaceae</taxon>
        <taxon>Sphingobacterium</taxon>
    </lineage>
</organism>
<comment type="caution">
    <text evidence="1">The sequence shown here is derived from an EMBL/GenBank/DDBJ whole genome shotgun (WGS) entry which is preliminary data.</text>
</comment>